<proteinExistence type="predicted"/>
<dbReference type="RefSeq" id="WP_145195804.1">
    <property type="nucleotide sequence ID" value="NZ_CP036434.1"/>
</dbReference>
<feature type="transmembrane region" description="Helical" evidence="1">
    <location>
        <begin position="431"/>
        <end position="454"/>
    </location>
</feature>
<dbReference type="Proteomes" id="UP000320390">
    <property type="component" value="Chromosome"/>
</dbReference>
<keyword evidence="3" id="KW-1185">Reference proteome</keyword>
<sequence length="523" mass="56358">MTNSASIESLPGSDAHGERPHGIFERLGDWLNPVLVKEVRQAQRGRVFTVALVATVLITLLSCVIMALDLSDSNTQPGRSFFTVVYVFVCGAMMLVVPFQAFSSMGSEWDDHTYEMLVLSNLKPRQIVMGKLLAAVVQSALLLAVFLPFLATAFLLRGVDMLVLGVVLALTAYASVWLSTFSIMLSAVTRNRLLRVLLMVMLGGGLASLVSGAAALAQEFINRPDQMADTEFWIALPQILVVFTLLGVLAFVITCNLLAHEEENRSSNVRILGSVAIFALLALVALNVGLATVGLPREGVFGFSVVGIFALTAVSVFLCSEPERLGRRVGPTVPRRPWLAFLTLPWYPGGGRGAAYLLLHLAVLVAGGFAIALFAEPPSYARTPASSSLNSEGGAVLLLSAVYAVLYTLVPIGILAMFTRNTSGGRKFMRTIAFFSPFLYVLVPAIFGLVVGSYELRSTRHVGNPVRTMAGSVSAFEDHRDGVFFILLPLALFGIVLALPKILRAVRETATARQAVPVERSDR</sequence>
<name>A0A518EPI7_9BACT</name>
<protein>
    <submittedName>
        <fullName evidence="2">ABC-2 family transporter protein</fullName>
    </submittedName>
</protein>
<feature type="transmembrane region" description="Helical" evidence="1">
    <location>
        <begin position="354"/>
        <end position="375"/>
    </location>
</feature>
<feature type="transmembrane region" description="Helical" evidence="1">
    <location>
        <begin position="196"/>
        <end position="217"/>
    </location>
</feature>
<keyword evidence="1" id="KW-1133">Transmembrane helix</keyword>
<dbReference type="AlphaFoldDB" id="A0A518EPI7"/>
<dbReference type="OrthoDB" id="5524691at2"/>
<keyword evidence="1" id="KW-0472">Membrane</keyword>
<feature type="transmembrane region" description="Helical" evidence="1">
    <location>
        <begin position="299"/>
        <end position="319"/>
    </location>
</feature>
<evidence type="ECO:0000313" key="3">
    <source>
        <dbReference type="Proteomes" id="UP000320390"/>
    </source>
</evidence>
<feature type="transmembrane region" description="Helical" evidence="1">
    <location>
        <begin position="132"/>
        <end position="156"/>
    </location>
</feature>
<gene>
    <name evidence="2" type="ORF">Poly30_15110</name>
</gene>
<feature type="transmembrane region" description="Helical" evidence="1">
    <location>
        <begin position="232"/>
        <end position="259"/>
    </location>
</feature>
<feature type="transmembrane region" description="Helical" evidence="1">
    <location>
        <begin position="482"/>
        <end position="503"/>
    </location>
</feature>
<feature type="transmembrane region" description="Helical" evidence="1">
    <location>
        <begin position="395"/>
        <end position="419"/>
    </location>
</feature>
<evidence type="ECO:0000256" key="1">
    <source>
        <dbReference type="SAM" id="Phobius"/>
    </source>
</evidence>
<accession>A0A518EPI7</accession>
<evidence type="ECO:0000313" key="2">
    <source>
        <dbReference type="EMBL" id="QDV06007.1"/>
    </source>
</evidence>
<keyword evidence="1" id="KW-0812">Transmembrane</keyword>
<feature type="transmembrane region" description="Helical" evidence="1">
    <location>
        <begin position="271"/>
        <end position="293"/>
    </location>
</feature>
<feature type="transmembrane region" description="Helical" evidence="1">
    <location>
        <begin position="162"/>
        <end position="184"/>
    </location>
</feature>
<feature type="transmembrane region" description="Helical" evidence="1">
    <location>
        <begin position="47"/>
        <end position="68"/>
    </location>
</feature>
<organism evidence="2 3">
    <name type="scientific">Saltatorellus ferox</name>
    <dbReference type="NCBI Taxonomy" id="2528018"/>
    <lineage>
        <taxon>Bacteria</taxon>
        <taxon>Pseudomonadati</taxon>
        <taxon>Planctomycetota</taxon>
        <taxon>Planctomycetia</taxon>
        <taxon>Planctomycetia incertae sedis</taxon>
        <taxon>Saltatorellus</taxon>
    </lineage>
</organism>
<reference evidence="2 3" key="1">
    <citation type="submission" date="2019-02" db="EMBL/GenBank/DDBJ databases">
        <title>Deep-cultivation of Planctomycetes and their phenomic and genomic characterization uncovers novel biology.</title>
        <authorList>
            <person name="Wiegand S."/>
            <person name="Jogler M."/>
            <person name="Boedeker C."/>
            <person name="Pinto D."/>
            <person name="Vollmers J."/>
            <person name="Rivas-Marin E."/>
            <person name="Kohn T."/>
            <person name="Peeters S.H."/>
            <person name="Heuer A."/>
            <person name="Rast P."/>
            <person name="Oberbeckmann S."/>
            <person name="Bunk B."/>
            <person name="Jeske O."/>
            <person name="Meyerdierks A."/>
            <person name="Storesund J.E."/>
            <person name="Kallscheuer N."/>
            <person name="Luecker S."/>
            <person name="Lage O.M."/>
            <person name="Pohl T."/>
            <person name="Merkel B.J."/>
            <person name="Hornburger P."/>
            <person name="Mueller R.-W."/>
            <person name="Bruemmer F."/>
            <person name="Labrenz M."/>
            <person name="Spormann A.M."/>
            <person name="Op den Camp H."/>
            <person name="Overmann J."/>
            <person name="Amann R."/>
            <person name="Jetten M.S.M."/>
            <person name="Mascher T."/>
            <person name="Medema M.H."/>
            <person name="Devos D.P."/>
            <person name="Kaster A.-K."/>
            <person name="Ovreas L."/>
            <person name="Rohde M."/>
            <person name="Galperin M.Y."/>
            <person name="Jogler C."/>
        </authorList>
    </citation>
    <scope>NUCLEOTIDE SEQUENCE [LARGE SCALE GENOMIC DNA]</scope>
    <source>
        <strain evidence="2 3">Poly30</strain>
    </source>
</reference>
<feature type="transmembrane region" description="Helical" evidence="1">
    <location>
        <begin position="80"/>
        <end position="99"/>
    </location>
</feature>
<dbReference type="EMBL" id="CP036434">
    <property type="protein sequence ID" value="QDV06007.1"/>
    <property type="molecule type" value="Genomic_DNA"/>
</dbReference>